<dbReference type="GO" id="GO:0006353">
    <property type="term" value="P:DNA-templated transcription termination"/>
    <property type="evidence" value="ECO:0007669"/>
    <property type="project" value="UniProtKB-KW"/>
</dbReference>
<comment type="similarity">
    <text evidence="1">Belongs to the mTERF family.</text>
</comment>
<keyword evidence="2" id="KW-0804">Transcription</keyword>
<protein>
    <submittedName>
        <fullName evidence="4">Uncharacterized protein</fullName>
    </submittedName>
</protein>
<name>A0A0A9ADA5_ARUDO</name>
<dbReference type="AlphaFoldDB" id="A0A0A9ADA5"/>
<dbReference type="InterPro" id="IPR003690">
    <property type="entry name" value="MTERF"/>
</dbReference>
<dbReference type="Gene3D" id="1.25.70.10">
    <property type="entry name" value="Transcription termination factor 3, mitochondrial"/>
    <property type="match status" value="1"/>
</dbReference>
<reference evidence="4" key="2">
    <citation type="journal article" date="2015" name="Data Brief">
        <title>Shoot transcriptome of the giant reed, Arundo donax.</title>
        <authorList>
            <person name="Barrero R.A."/>
            <person name="Guerrero F.D."/>
            <person name="Moolhuijzen P."/>
            <person name="Goolsby J.A."/>
            <person name="Tidwell J."/>
            <person name="Bellgard S.E."/>
            <person name="Bellgard M.I."/>
        </authorList>
    </citation>
    <scope>NUCLEOTIDE SEQUENCE</scope>
    <source>
        <tissue evidence="4">Shoot tissue taken approximately 20 cm above the soil surface</tissue>
    </source>
</reference>
<keyword evidence="2" id="KW-0806">Transcription termination</keyword>
<dbReference type="Pfam" id="PF02536">
    <property type="entry name" value="mTERF"/>
    <property type="match status" value="1"/>
</dbReference>
<keyword evidence="2" id="KW-0805">Transcription regulation</keyword>
<keyword evidence="3" id="KW-0809">Transit peptide</keyword>
<sequence>MEYPRGELVKFPQYFGYSVEQRIKPWYARMTGCGVRLILNQMLSVSDVRFEEILQKAGA</sequence>
<dbReference type="EMBL" id="GBRH01248814">
    <property type="protein sequence ID" value="JAD49081.1"/>
    <property type="molecule type" value="Transcribed_RNA"/>
</dbReference>
<evidence type="ECO:0000256" key="2">
    <source>
        <dbReference type="ARBA" id="ARBA00022472"/>
    </source>
</evidence>
<evidence type="ECO:0000256" key="1">
    <source>
        <dbReference type="ARBA" id="ARBA00007692"/>
    </source>
</evidence>
<evidence type="ECO:0000256" key="3">
    <source>
        <dbReference type="ARBA" id="ARBA00022946"/>
    </source>
</evidence>
<evidence type="ECO:0000313" key="4">
    <source>
        <dbReference type="EMBL" id="JAD49081.1"/>
    </source>
</evidence>
<reference evidence="4" key="1">
    <citation type="submission" date="2014-09" db="EMBL/GenBank/DDBJ databases">
        <authorList>
            <person name="Magalhaes I.L.F."/>
            <person name="Oliveira U."/>
            <person name="Santos F.R."/>
            <person name="Vidigal T.H.D.A."/>
            <person name="Brescovit A.D."/>
            <person name="Santos A.J."/>
        </authorList>
    </citation>
    <scope>NUCLEOTIDE SEQUENCE</scope>
    <source>
        <tissue evidence="4">Shoot tissue taken approximately 20 cm above the soil surface</tissue>
    </source>
</reference>
<dbReference type="GO" id="GO:0003676">
    <property type="term" value="F:nucleic acid binding"/>
    <property type="evidence" value="ECO:0007669"/>
    <property type="project" value="InterPro"/>
</dbReference>
<organism evidence="4">
    <name type="scientific">Arundo donax</name>
    <name type="common">Giant reed</name>
    <name type="synonym">Donax arundinaceus</name>
    <dbReference type="NCBI Taxonomy" id="35708"/>
    <lineage>
        <taxon>Eukaryota</taxon>
        <taxon>Viridiplantae</taxon>
        <taxon>Streptophyta</taxon>
        <taxon>Embryophyta</taxon>
        <taxon>Tracheophyta</taxon>
        <taxon>Spermatophyta</taxon>
        <taxon>Magnoliopsida</taxon>
        <taxon>Liliopsida</taxon>
        <taxon>Poales</taxon>
        <taxon>Poaceae</taxon>
        <taxon>PACMAD clade</taxon>
        <taxon>Arundinoideae</taxon>
        <taxon>Arundineae</taxon>
        <taxon>Arundo</taxon>
    </lineage>
</organism>
<dbReference type="InterPro" id="IPR038538">
    <property type="entry name" value="MTERF_sf"/>
</dbReference>
<accession>A0A0A9ADA5</accession>
<proteinExistence type="inferred from homology"/>